<evidence type="ECO:0000256" key="2">
    <source>
        <dbReference type="ARBA" id="ARBA00022803"/>
    </source>
</evidence>
<dbReference type="InterPro" id="IPR013105">
    <property type="entry name" value="TPR_2"/>
</dbReference>
<dbReference type="Gene3D" id="1.25.40.10">
    <property type="entry name" value="Tetratricopeptide repeat domain"/>
    <property type="match status" value="1"/>
</dbReference>
<keyword evidence="4" id="KW-0472">Membrane</keyword>
<evidence type="ECO:0000313" key="8">
    <source>
        <dbReference type="Proteomes" id="UP000484164"/>
    </source>
</evidence>
<evidence type="ECO:0000259" key="6">
    <source>
        <dbReference type="PROSITE" id="PS51781"/>
    </source>
</evidence>
<name>A0A6L3ZFS1_9FLAO</name>
<dbReference type="InterPro" id="IPR003646">
    <property type="entry name" value="SH3-like_bac-type"/>
</dbReference>
<dbReference type="SMART" id="SM00287">
    <property type="entry name" value="SH3b"/>
    <property type="match status" value="1"/>
</dbReference>
<dbReference type="EMBL" id="WBVQ01000002">
    <property type="protein sequence ID" value="KAB2816282.1"/>
    <property type="molecule type" value="Genomic_DNA"/>
</dbReference>
<dbReference type="InterPro" id="IPR011990">
    <property type="entry name" value="TPR-like_helical_dom_sf"/>
</dbReference>
<dbReference type="PROSITE" id="PS50005">
    <property type="entry name" value="TPR"/>
    <property type="match status" value="1"/>
</dbReference>
<dbReference type="OrthoDB" id="9776208at2"/>
<dbReference type="Pfam" id="PF07719">
    <property type="entry name" value="TPR_2"/>
    <property type="match status" value="1"/>
</dbReference>
<keyword evidence="1" id="KW-0677">Repeat</keyword>
<evidence type="ECO:0000256" key="4">
    <source>
        <dbReference type="SAM" id="Phobius"/>
    </source>
</evidence>
<organism evidence="7 8">
    <name type="scientific">Phaeocystidibacter marisrubri</name>
    <dbReference type="NCBI Taxonomy" id="1577780"/>
    <lineage>
        <taxon>Bacteria</taxon>
        <taxon>Pseudomonadati</taxon>
        <taxon>Bacteroidota</taxon>
        <taxon>Flavobacteriia</taxon>
        <taxon>Flavobacteriales</taxon>
        <taxon>Phaeocystidibacteraceae</taxon>
        <taxon>Phaeocystidibacter</taxon>
    </lineage>
</organism>
<feature type="transmembrane region" description="Helical" evidence="4">
    <location>
        <begin position="158"/>
        <end position="181"/>
    </location>
</feature>
<feature type="transmembrane region" description="Helical" evidence="4">
    <location>
        <begin position="131"/>
        <end position="151"/>
    </location>
</feature>
<evidence type="ECO:0000256" key="5">
    <source>
        <dbReference type="SAM" id="SignalP"/>
    </source>
</evidence>
<dbReference type="Gene3D" id="2.30.30.40">
    <property type="entry name" value="SH3 Domains"/>
    <property type="match status" value="1"/>
</dbReference>
<comment type="caution">
    <text evidence="7">The sequence shown here is derived from an EMBL/GenBank/DDBJ whole genome shotgun (WGS) entry which is preliminary data.</text>
</comment>
<sequence length="252" mass="27985">MKITAYLIAFALAIPGFSSQSDSTNLWNSARAAYENGNYEEAYNHWQEWNETNSEANPDLFYNLGNAAFKSDKIGQAILNWNKALKLNPEMEDAQVNLAQAKMRVVDNIVPAKVSPITEFSRTLWLYYSPLTWGILACLSFALMALSFAIFKFSNRSISGLFMPLAFVLMVGGLLLTAAGVRHQYHLDHNLTAVVVQPNIYVKSAPMTSGADAFILHEGTEMKVVKSVGDWYEIKLADGKVGWVQDGQVGVY</sequence>
<dbReference type="InterPro" id="IPR019734">
    <property type="entry name" value="TPR_rpt"/>
</dbReference>
<keyword evidence="4" id="KW-1133">Transmembrane helix</keyword>
<dbReference type="Pfam" id="PF08239">
    <property type="entry name" value="SH3_3"/>
    <property type="match status" value="1"/>
</dbReference>
<keyword evidence="5" id="KW-0732">Signal</keyword>
<gene>
    <name evidence="7" type="ORF">F8C82_11390</name>
</gene>
<proteinExistence type="predicted"/>
<keyword evidence="2 3" id="KW-0802">TPR repeat</keyword>
<evidence type="ECO:0000313" key="7">
    <source>
        <dbReference type="EMBL" id="KAB2816282.1"/>
    </source>
</evidence>
<evidence type="ECO:0000256" key="3">
    <source>
        <dbReference type="PROSITE-ProRule" id="PRU00339"/>
    </source>
</evidence>
<dbReference type="Proteomes" id="UP000484164">
    <property type="component" value="Unassembled WGS sequence"/>
</dbReference>
<protein>
    <submittedName>
        <fullName evidence="7">Tetratricopeptide repeat protein</fullName>
    </submittedName>
</protein>
<keyword evidence="4" id="KW-0812">Transmembrane</keyword>
<accession>A0A6L3ZFS1</accession>
<feature type="repeat" description="TPR" evidence="3">
    <location>
        <begin position="58"/>
        <end position="91"/>
    </location>
</feature>
<reference evidence="7 8" key="1">
    <citation type="submission" date="2019-10" db="EMBL/GenBank/DDBJ databases">
        <title>Genome sequence of Phaeocystidibacter marisrubri JCM30614 (type strain).</title>
        <authorList>
            <person name="Bowman J.P."/>
        </authorList>
    </citation>
    <scope>NUCLEOTIDE SEQUENCE [LARGE SCALE GENOMIC DNA]</scope>
    <source>
        <strain evidence="7 8">JCM 30614</strain>
    </source>
</reference>
<dbReference type="SUPFAM" id="SSF48452">
    <property type="entry name" value="TPR-like"/>
    <property type="match status" value="1"/>
</dbReference>
<keyword evidence="8" id="KW-1185">Reference proteome</keyword>
<evidence type="ECO:0000256" key="1">
    <source>
        <dbReference type="ARBA" id="ARBA00022737"/>
    </source>
</evidence>
<dbReference type="AlphaFoldDB" id="A0A6L3ZFS1"/>
<feature type="signal peptide" evidence="5">
    <location>
        <begin position="1"/>
        <end position="20"/>
    </location>
</feature>
<dbReference type="SMART" id="SM00028">
    <property type="entry name" value="TPR"/>
    <property type="match status" value="1"/>
</dbReference>
<feature type="chain" id="PRO_5026977020" evidence="5">
    <location>
        <begin position="21"/>
        <end position="252"/>
    </location>
</feature>
<dbReference type="PROSITE" id="PS51781">
    <property type="entry name" value="SH3B"/>
    <property type="match status" value="1"/>
</dbReference>
<dbReference type="RefSeq" id="WP_151693709.1">
    <property type="nucleotide sequence ID" value="NZ_BMGX01000001.1"/>
</dbReference>
<feature type="domain" description="SH3b" evidence="6">
    <location>
        <begin position="190"/>
        <end position="252"/>
    </location>
</feature>